<accession>A0AAF0BS40</accession>
<gene>
    <name evidence="6" type="ORF">PO878_02905</name>
</gene>
<evidence type="ECO:0000256" key="4">
    <source>
        <dbReference type="SAM" id="MobiDB-lite"/>
    </source>
</evidence>
<dbReference type="GO" id="GO:0016887">
    <property type="term" value="F:ATP hydrolysis activity"/>
    <property type="evidence" value="ECO:0007669"/>
    <property type="project" value="InterPro"/>
</dbReference>
<keyword evidence="1" id="KW-0813">Transport</keyword>
<evidence type="ECO:0000256" key="3">
    <source>
        <dbReference type="ARBA" id="ARBA00022840"/>
    </source>
</evidence>
<dbReference type="EMBL" id="CP116942">
    <property type="protein sequence ID" value="WCO67671.1"/>
    <property type="molecule type" value="Genomic_DNA"/>
</dbReference>
<dbReference type="KEGG" id="ima:PO878_02905"/>
<protein>
    <submittedName>
        <fullName evidence="6">ABC transporter ATP-binding protein</fullName>
    </submittedName>
</protein>
<feature type="domain" description="ABC transporter" evidence="5">
    <location>
        <begin position="36"/>
        <end position="267"/>
    </location>
</feature>
<keyword evidence="7" id="KW-1185">Reference proteome</keyword>
<proteinExistence type="predicted"/>
<dbReference type="InterPro" id="IPR027417">
    <property type="entry name" value="P-loop_NTPase"/>
</dbReference>
<keyword evidence="3 6" id="KW-0067">ATP-binding</keyword>
<dbReference type="PANTHER" id="PTHR42788">
    <property type="entry name" value="TAURINE IMPORT ATP-BINDING PROTEIN-RELATED"/>
    <property type="match status" value="1"/>
</dbReference>
<dbReference type="Proteomes" id="UP001216390">
    <property type="component" value="Chromosome"/>
</dbReference>
<dbReference type="RefSeq" id="WP_272737192.1">
    <property type="nucleotide sequence ID" value="NZ_CP116942.1"/>
</dbReference>
<feature type="region of interest" description="Disordered" evidence="4">
    <location>
        <begin position="1"/>
        <end position="36"/>
    </location>
</feature>
<dbReference type="Pfam" id="PF00005">
    <property type="entry name" value="ABC_tran"/>
    <property type="match status" value="1"/>
</dbReference>
<dbReference type="InterPro" id="IPR003439">
    <property type="entry name" value="ABC_transporter-like_ATP-bd"/>
</dbReference>
<dbReference type="AlphaFoldDB" id="A0AAF0BS40"/>
<dbReference type="SMART" id="SM00382">
    <property type="entry name" value="AAA"/>
    <property type="match status" value="1"/>
</dbReference>
<organism evidence="6 7">
    <name type="scientific">Iamia majanohamensis</name>
    <dbReference type="NCBI Taxonomy" id="467976"/>
    <lineage>
        <taxon>Bacteria</taxon>
        <taxon>Bacillati</taxon>
        <taxon>Actinomycetota</taxon>
        <taxon>Acidimicrobiia</taxon>
        <taxon>Acidimicrobiales</taxon>
        <taxon>Iamiaceae</taxon>
        <taxon>Iamia</taxon>
    </lineage>
</organism>
<dbReference type="InterPro" id="IPR003593">
    <property type="entry name" value="AAA+_ATPase"/>
</dbReference>
<name>A0AAF0BS40_9ACTN</name>
<keyword evidence="2" id="KW-0547">Nucleotide-binding</keyword>
<dbReference type="CDD" id="cd03293">
    <property type="entry name" value="ABC_NrtD_SsuB_transporters"/>
    <property type="match status" value="1"/>
</dbReference>
<dbReference type="InterPro" id="IPR050166">
    <property type="entry name" value="ABC_transporter_ATP-bind"/>
</dbReference>
<dbReference type="PROSITE" id="PS50893">
    <property type="entry name" value="ABC_TRANSPORTER_2"/>
    <property type="match status" value="1"/>
</dbReference>
<dbReference type="InterPro" id="IPR017871">
    <property type="entry name" value="ABC_transporter-like_CS"/>
</dbReference>
<evidence type="ECO:0000256" key="1">
    <source>
        <dbReference type="ARBA" id="ARBA00022448"/>
    </source>
</evidence>
<evidence type="ECO:0000259" key="5">
    <source>
        <dbReference type="PROSITE" id="PS50893"/>
    </source>
</evidence>
<dbReference type="SUPFAM" id="SSF52540">
    <property type="entry name" value="P-loop containing nucleoside triphosphate hydrolases"/>
    <property type="match status" value="1"/>
</dbReference>
<evidence type="ECO:0000313" key="7">
    <source>
        <dbReference type="Proteomes" id="UP001216390"/>
    </source>
</evidence>
<dbReference type="GO" id="GO:0005524">
    <property type="term" value="F:ATP binding"/>
    <property type="evidence" value="ECO:0007669"/>
    <property type="project" value="UniProtKB-KW"/>
</dbReference>
<evidence type="ECO:0000256" key="2">
    <source>
        <dbReference type="ARBA" id="ARBA00022741"/>
    </source>
</evidence>
<sequence length="295" mass="31967">MPQRSMTPPLRTPETEPTHAPAGGGTAPAPDAGSGIVLDGLTKQFRMKRSTVTALEDVDLEAPEGSFSALLGPSGCGKSTILRILADLEQPTSGQALVHGESPEETRRTNQLGIAFQDPALLPWRSVRANIKLPLEVSGVKVKPGTVDDLISLVGLEGFEEARPGQLSGGMRQRVAIARALIVTPRILLLDEPFGALDEMTRQHLNLELQRIWLERSTTTLLVTHSISEAVFLSDTVAVMSARPGRVVAHVDIDLPRPRTPEMMRTPEFHEIEDHLASVLFDNETTPPDEVPPEA</sequence>
<reference evidence="6" key="1">
    <citation type="submission" date="2023-01" db="EMBL/GenBank/DDBJ databases">
        <title>The diversity of Class Acidimicrobiia in South China Sea sediment environments and the proposal of Iamia marina sp. nov., a novel species of the genus Iamia.</title>
        <authorList>
            <person name="He Y."/>
            <person name="Tian X."/>
        </authorList>
    </citation>
    <scope>NUCLEOTIDE SEQUENCE</scope>
    <source>
        <strain evidence="6">DSM 19957</strain>
    </source>
</reference>
<evidence type="ECO:0000313" key="6">
    <source>
        <dbReference type="EMBL" id="WCO67671.1"/>
    </source>
</evidence>
<dbReference type="PANTHER" id="PTHR42788:SF13">
    <property type="entry name" value="ALIPHATIC SULFONATES IMPORT ATP-BINDING PROTEIN SSUB"/>
    <property type="match status" value="1"/>
</dbReference>
<dbReference type="Gene3D" id="3.40.50.300">
    <property type="entry name" value="P-loop containing nucleotide triphosphate hydrolases"/>
    <property type="match status" value="1"/>
</dbReference>
<dbReference type="PROSITE" id="PS00211">
    <property type="entry name" value="ABC_TRANSPORTER_1"/>
    <property type="match status" value="1"/>
</dbReference>